<dbReference type="SUPFAM" id="SSF51695">
    <property type="entry name" value="PLC-like phosphodiesterases"/>
    <property type="match status" value="1"/>
</dbReference>
<feature type="domain" description="GP-PDE" evidence="2">
    <location>
        <begin position="38"/>
        <end position="270"/>
    </location>
</feature>
<dbReference type="Pfam" id="PF05448">
    <property type="entry name" value="AXE1"/>
    <property type="match status" value="1"/>
</dbReference>
<dbReference type="RefSeq" id="WP_145182678.1">
    <property type="nucleotide sequence ID" value="NZ_CP036266.1"/>
</dbReference>
<dbReference type="Gene3D" id="3.40.50.1820">
    <property type="entry name" value="alpha/beta hydrolase"/>
    <property type="match status" value="1"/>
</dbReference>
<accession>A0A517PLF7</accession>
<reference evidence="3 4" key="1">
    <citation type="submission" date="2019-02" db="EMBL/GenBank/DDBJ databases">
        <title>Deep-cultivation of Planctomycetes and their phenomic and genomic characterization uncovers novel biology.</title>
        <authorList>
            <person name="Wiegand S."/>
            <person name="Jogler M."/>
            <person name="Boedeker C."/>
            <person name="Pinto D."/>
            <person name="Vollmers J."/>
            <person name="Rivas-Marin E."/>
            <person name="Kohn T."/>
            <person name="Peeters S.H."/>
            <person name="Heuer A."/>
            <person name="Rast P."/>
            <person name="Oberbeckmann S."/>
            <person name="Bunk B."/>
            <person name="Jeske O."/>
            <person name="Meyerdierks A."/>
            <person name="Storesund J.E."/>
            <person name="Kallscheuer N."/>
            <person name="Luecker S."/>
            <person name="Lage O.M."/>
            <person name="Pohl T."/>
            <person name="Merkel B.J."/>
            <person name="Hornburger P."/>
            <person name="Mueller R.-W."/>
            <person name="Bruemmer F."/>
            <person name="Labrenz M."/>
            <person name="Spormann A.M."/>
            <person name="Op den Camp H."/>
            <person name="Overmann J."/>
            <person name="Amann R."/>
            <person name="Jetten M.S.M."/>
            <person name="Mascher T."/>
            <person name="Medema M.H."/>
            <person name="Devos D.P."/>
            <person name="Kaster A.-K."/>
            <person name="Ovreas L."/>
            <person name="Rohde M."/>
            <person name="Galperin M.Y."/>
            <person name="Jogler C."/>
        </authorList>
    </citation>
    <scope>NUCLEOTIDE SEQUENCE [LARGE SCALE GENOMIC DNA]</scope>
    <source>
        <strain evidence="3 4">HG66A1</strain>
    </source>
</reference>
<evidence type="ECO:0000259" key="2">
    <source>
        <dbReference type="PROSITE" id="PS51704"/>
    </source>
</evidence>
<keyword evidence="4" id="KW-1185">Reference proteome</keyword>
<dbReference type="EC" id="3.1.4.46" evidence="3"/>
<keyword evidence="3" id="KW-0378">Hydrolase</keyword>
<dbReference type="InterPro" id="IPR008391">
    <property type="entry name" value="AXE1_dom"/>
</dbReference>
<dbReference type="GO" id="GO:0008889">
    <property type="term" value="F:glycerophosphodiester phosphodiesterase activity"/>
    <property type="evidence" value="ECO:0007669"/>
    <property type="project" value="UniProtKB-EC"/>
</dbReference>
<keyword evidence="1" id="KW-0732">Signal</keyword>
<dbReference type="OrthoDB" id="238714at2"/>
<evidence type="ECO:0000313" key="4">
    <source>
        <dbReference type="Proteomes" id="UP000320421"/>
    </source>
</evidence>
<dbReference type="AlphaFoldDB" id="A0A517PLF7"/>
<sequence length="762" mass="83998" precursor="true">MRHSLYCMLAVCLMTLLSPLAWSFPAESDPGAAVDTLQQIVAHRGASSDRPENTLSALQRAIELKATAVEIDVRTSKDGTLFLLHDAKLDRTTDGTGVATELTMPQLKQLDAGSAFNKAYAGERIPTLGEALQLCRGKINVLLDLKEQGTAYAEAVAKTVREQGDPRQTIVGVRSLEQAQLFRKLLPQAQQLGFIPNPESIDAFAQAGVEYIRLWPRWLDDESLVPAIKRQGVKLHLNGSTGKPDEIIPLLKHKPASLLVDDVATLQATLKQLKASQKVSAKLNNLIEKTAGSPLVPGISGVDENTFLNRDYQMLALPQELEGQPRYLFDGGSGQRVELQFKKPTVVFAAFEYNNTGAWSFSQGRSPRDHGWRKLANAAYRGTSNGTVKDKPHFASIYYCEFQPGQKLSGLPPWWLCLAITDANAARQIPGFQAGSSGPITVPSTYSYEAETTRARPLHVPEFQNKRQWAQWQETQRQAFQEQFVYPYPGKLTIKPVGAALDRGTFRQQEFAVDHDGQRIFRFFRLAPPSQPEKKLPTIVCFMGHGKVSQILSEPNSYQHACAAQFAEQGYLVYAMENVGMEPGSDRHHELDHLLRLDGYSWYGLLFAHQQILLQHVFADPQVNSAKVGATGVSTGGLLALSAAAFEPRIAATSVQGIFGSMRVSFIRDRQRHCHCGAIPGLLPAFDLPEMALLVAPRPLHISNAVSDGFSPAEAKRCIKLITPLYQQVGGKTPEFSAPPGHHEFAFQEALKFFTNTIGKPE</sequence>
<feature type="chain" id="PRO_5021778752" evidence="1">
    <location>
        <begin position="24"/>
        <end position="762"/>
    </location>
</feature>
<dbReference type="CDD" id="cd08566">
    <property type="entry name" value="GDPD_AtGDE_like"/>
    <property type="match status" value="1"/>
</dbReference>
<dbReference type="SUPFAM" id="SSF53474">
    <property type="entry name" value="alpha/beta-Hydrolases"/>
    <property type="match status" value="1"/>
</dbReference>
<dbReference type="Pfam" id="PF03009">
    <property type="entry name" value="GDPD"/>
    <property type="match status" value="1"/>
</dbReference>
<organism evidence="3 4">
    <name type="scientific">Gimesia chilikensis</name>
    <dbReference type="NCBI Taxonomy" id="2605989"/>
    <lineage>
        <taxon>Bacteria</taxon>
        <taxon>Pseudomonadati</taxon>
        <taxon>Planctomycetota</taxon>
        <taxon>Planctomycetia</taxon>
        <taxon>Planctomycetales</taxon>
        <taxon>Planctomycetaceae</taxon>
        <taxon>Gimesia</taxon>
    </lineage>
</organism>
<feature type="signal peptide" evidence="1">
    <location>
        <begin position="1"/>
        <end position="23"/>
    </location>
</feature>
<dbReference type="PROSITE" id="PS51704">
    <property type="entry name" value="GP_PDE"/>
    <property type="match status" value="1"/>
</dbReference>
<name>A0A517PLF7_9PLAN</name>
<dbReference type="EMBL" id="CP036266">
    <property type="protein sequence ID" value="QDT20191.1"/>
    <property type="molecule type" value="Genomic_DNA"/>
</dbReference>
<dbReference type="GO" id="GO:0006629">
    <property type="term" value="P:lipid metabolic process"/>
    <property type="evidence" value="ECO:0007669"/>
    <property type="project" value="InterPro"/>
</dbReference>
<protein>
    <submittedName>
        <fullName evidence="3">Glycerophosphoryl diester phosphodiesterase</fullName>
        <ecNumber evidence="3">3.1.4.46</ecNumber>
    </submittedName>
</protein>
<dbReference type="InterPro" id="IPR029058">
    <property type="entry name" value="AB_hydrolase_fold"/>
</dbReference>
<dbReference type="PANTHER" id="PTHR46211:SF1">
    <property type="entry name" value="GLYCEROPHOSPHODIESTER PHOSPHODIESTERASE, CYTOPLASMIC"/>
    <property type="match status" value="1"/>
</dbReference>
<evidence type="ECO:0000256" key="1">
    <source>
        <dbReference type="SAM" id="SignalP"/>
    </source>
</evidence>
<proteinExistence type="predicted"/>
<dbReference type="InterPro" id="IPR030395">
    <property type="entry name" value="GP_PDE_dom"/>
</dbReference>
<dbReference type="InterPro" id="IPR017946">
    <property type="entry name" value="PLC-like_Pdiesterase_TIM-brl"/>
</dbReference>
<gene>
    <name evidence="3" type="primary">ugpQ_1</name>
    <name evidence="3" type="ORF">HG66A1_19760</name>
</gene>
<evidence type="ECO:0000313" key="3">
    <source>
        <dbReference type="EMBL" id="QDT20191.1"/>
    </source>
</evidence>
<dbReference type="Proteomes" id="UP000320421">
    <property type="component" value="Chromosome"/>
</dbReference>
<dbReference type="PANTHER" id="PTHR46211">
    <property type="entry name" value="GLYCEROPHOSPHORYL DIESTER PHOSPHODIESTERASE"/>
    <property type="match status" value="1"/>
</dbReference>
<dbReference type="Gene3D" id="3.20.20.190">
    <property type="entry name" value="Phosphatidylinositol (PI) phosphodiesterase"/>
    <property type="match status" value="1"/>
</dbReference>